<sequence length="166" mass="17465">MTNVTAISSRAAKVATKAPPKPRSRRPATTRSPAPPRTQRLCAAAVLAVALVLTCLSLTHLAEGTRLVTGCDAPSAFAMAVGIDLSFIVIEISILNAANRTRQDVARFAVPAIIGTLILSAAMNALSFSKHSQGLMIYPAICLGLAIPALIYCLTRTGAALWRIEK</sequence>
<reference evidence="3 4" key="1">
    <citation type="submission" date="2019-05" db="EMBL/GenBank/DDBJ databases">
        <authorList>
            <person name="Farhan Ul Haque M."/>
        </authorList>
    </citation>
    <scope>NUCLEOTIDE SEQUENCE [LARGE SCALE GENOMIC DNA]</scope>
    <source>
        <strain evidence="3">2</strain>
    </source>
</reference>
<evidence type="ECO:0000313" key="4">
    <source>
        <dbReference type="Proteomes" id="UP000485880"/>
    </source>
</evidence>
<evidence type="ECO:0000256" key="2">
    <source>
        <dbReference type="SAM" id="Phobius"/>
    </source>
</evidence>
<dbReference type="EMBL" id="CABFMQ020000013">
    <property type="protein sequence ID" value="VTZ48731.1"/>
    <property type="molecule type" value="Genomic_DNA"/>
</dbReference>
<gene>
    <name evidence="3" type="ORF">MPC4_110031</name>
</gene>
<evidence type="ECO:0000313" key="3">
    <source>
        <dbReference type="EMBL" id="VTZ48731.1"/>
    </source>
</evidence>
<evidence type="ECO:0008006" key="5">
    <source>
        <dbReference type="Google" id="ProtNLM"/>
    </source>
</evidence>
<protein>
    <recommendedName>
        <fullName evidence="5">DUF2637 domain-containing protein</fullName>
    </recommendedName>
</protein>
<keyword evidence="4" id="KW-1185">Reference proteome</keyword>
<feature type="transmembrane region" description="Helical" evidence="2">
    <location>
        <begin position="77"/>
        <end position="98"/>
    </location>
</feature>
<keyword evidence="2" id="KW-0812">Transmembrane</keyword>
<name>A0A8B6M0Z5_METTU</name>
<proteinExistence type="predicted"/>
<keyword evidence="2" id="KW-1133">Transmembrane helix</keyword>
<comment type="caution">
    <text evidence="3">The sequence shown here is derived from an EMBL/GenBank/DDBJ whole genome shotgun (WGS) entry which is preliminary data.</text>
</comment>
<accession>A0A8B6M0Z5</accession>
<feature type="transmembrane region" description="Helical" evidence="2">
    <location>
        <begin position="105"/>
        <end position="123"/>
    </location>
</feature>
<evidence type="ECO:0000256" key="1">
    <source>
        <dbReference type="SAM" id="MobiDB-lite"/>
    </source>
</evidence>
<dbReference type="Proteomes" id="UP000485880">
    <property type="component" value="Unassembled WGS sequence"/>
</dbReference>
<organism evidence="3 4">
    <name type="scientific">Methylocella tundrae</name>
    <dbReference type="NCBI Taxonomy" id="227605"/>
    <lineage>
        <taxon>Bacteria</taxon>
        <taxon>Pseudomonadati</taxon>
        <taxon>Pseudomonadota</taxon>
        <taxon>Alphaproteobacteria</taxon>
        <taxon>Hyphomicrobiales</taxon>
        <taxon>Beijerinckiaceae</taxon>
        <taxon>Methylocella</taxon>
    </lineage>
</organism>
<dbReference type="RefSeq" id="WP_174511223.1">
    <property type="nucleotide sequence ID" value="NZ_CABFMQ020000013.1"/>
</dbReference>
<keyword evidence="2" id="KW-0472">Membrane</keyword>
<dbReference type="AlphaFoldDB" id="A0A8B6M0Z5"/>
<feature type="transmembrane region" description="Helical" evidence="2">
    <location>
        <begin position="135"/>
        <end position="154"/>
    </location>
</feature>
<feature type="region of interest" description="Disordered" evidence="1">
    <location>
        <begin position="1"/>
        <end position="36"/>
    </location>
</feature>